<dbReference type="InterPro" id="IPR001054">
    <property type="entry name" value="A/G_cyclase"/>
</dbReference>
<gene>
    <name evidence="4" type="ORF">IE331_02065</name>
</gene>
<feature type="compositionally biased region" description="Basic and acidic residues" evidence="2">
    <location>
        <begin position="311"/>
        <end position="324"/>
    </location>
</feature>
<dbReference type="SUPFAM" id="SSF55073">
    <property type="entry name" value="Nucleotide cyclase"/>
    <property type="match status" value="1"/>
</dbReference>
<dbReference type="RefSeq" id="WP_192140004.1">
    <property type="nucleotide sequence ID" value="NZ_JACYXZ010000001.1"/>
</dbReference>
<protein>
    <submittedName>
        <fullName evidence="4">Adenylate/guanylate cyclase domain-containing protein</fullName>
    </submittedName>
</protein>
<dbReference type="EMBL" id="JACYXZ010000001">
    <property type="protein sequence ID" value="MBD8868396.1"/>
    <property type="molecule type" value="Genomic_DNA"/>
</dbReference>
<name>A0A927Q146_9ACTN</name>
<feature type="region of interest" description="Disordered" evidence="2">
    <location>
        <begin position="306"/>
        <end position="339"/>
    </location>
</feature>
<feature type="domain" description="Guanylate cyclase" evidence="3">
    <location>
        <begin position="151"/>
        <end position="260"/>
    </location>
</feature>
<keyword evidence="5" id="KW-1185">Reference proteome</keyword>
<dbReference type="PANTHER" id="PTHR43081:SF1">
    <property type="entry name" value="ADENYLATE CYCLASE, TERMINAL-DIFFERENTIATION SPECIFIC"/>
    <property type="match status" value="1"/>
</dbReference>
<dbReference type="PANTHER" id="PTHR43081">
    <property type="entry name" value="ADENYLATE CYCLASE, TERMINAL-DIFFERENTIATION SPECIFIC-RELATED"/>
    <property type="match status" value="1"/>
</dbReference>
<evidence type="ECO:0000313" key="5">
    <source>
        <dbReference type="Proteomes" id="UP000616839"/>
    </source>
</evidence>
<dbReference type="GO" id="GO:0009190">
    <property type="term" value="P:cyclic nucleotide biosynthetic process"/>
    <property type="evidence" value="ECO:0007669"/>
    <property type="project" value="InterPro"/>
</dbReference>
<evidence type="ECO:0000256" key="2">
    <source>
        <dbReference type="SAM" id="MobiDB-lite"/>
    </source>
</evidence>
<comment type="similarity">
    <text evidence="1">Belongs to the adenylyl cyclase class-3 family.</text>
</comment>
<sequence length="339" mass="37046">MLGQRPHLSRAEVLERSGVSRERAQSLWLSLGFSPPLDDDEVMFTEADVEALGALTALIDSGIVDPRTEFALTRSMGRSFARLAEWEVGELAGNALSGAAEVDPDTLEEFVSQTLPEVERLQSYIWRRHLAGAAGRLLLAATGDDDAVTMTVGFADIVGFTRRSRHLSVEELGSMVETFESTVTRVIADQGGQVIKTIGDEVLFAADDPLAGARIALLLAAGHKADDDFPEVRVGLAHGPVLRRLGDVFGEVVNIASRLTGLARPGRILTNRELADRLADHPDDFRVRRARTAPVKGYHRLEAWALKPPRPPREPRDRPTDPREALGAVAERLPLPRTH</sequence>
<dbReference type="Proteomes" id="UP000616839">
    <property type="component" value="Unassembled WGS sequence"/>
</dbReference>
<dbReference type="InterPro" id="IPR050697">
    <property type="entry name" value="Adenylyl/Guanylyl_Cyclase_3/4"/>
</dbReference>
<dbReference type="Pfam" id="PF00211">
    <property type="entry name" value="Guanylate_cyc"/>
    <property type="match status" value="1"/>
</dbReference>
<comment type="caution">
    <text evidence="4">The sequence shown here is derived from an EMBL/GenBank/DDBJ whole genome shotgun (WGS) entry which is preliminary data.</text>
</comment>
<dbReference type="InterPro" id="IPR029787">
    <property type="entry name" value="Nucleotide_cyclase"/>
</dbReference>
<accession>A0A927Q146</accession>
<dbReference type="SMART" id="SM00044">
    <property type="entry name" value="CYCc"/>
    <property type="match status" value="1"/>
</dbReference>
<proteinExistence type="inferred from homology"/>
<organism evidence="4 5">
    <name type="scientific">Nocardioides donggukensis</name>
    <dbReference type="NCBI Taxonomy" id="2774019"/>
    <lineage>
        <taxon>Bacteria</taxon>
        <taxon>Bacillati</taxon>
        <taxon>Actinomycetota</taxon>
        <taxon>Actinomycetes</taxon>
        <taxon>Propionibacteriales</taxon>
        <taxon>Nocardioidaceae</taxon>
        <taxon>Nocardioides</taxon>
    </lineage>
</organism>
<evidence type="ECO:0000256" key="1">
    <source>
        <dbReference type="ARBA" id="ARBA00005381"/>
    </source>
</evidence>
<dbReference type="PROSITE" id="PS50125">
    <property type="entry name" value="GUANYLATE_CYCLASE_2"/>
    <property type="match status" value="1"/>
</dbReference>
<dbReference type="AlphaFoldDB" id="A0A927Q146"/>
<reference evidence="4" key="1">
    <citation type="submission" date="2020-09" db="EMBL/GenBank/DDBJ databases">
        <title>Nocardioides sp. strain MJB4 16S ribosomal RNA gene Genome sequencing and assembly.</title>
        <authorList>
            <person name="Kim I."/>
        </authorList>
    </citation>
    <scope>NUCLEOTIDE SEQUENCE</scope>
    <source>
        <strain evidence="4">MJB4</strain>
    </source>
</reference>
<evidence type="ECO:0000313" key="4">
    <source>
        <dbReference type="EMBL" id="MBD8868396.1"/>
    </source>
</evidence>
<dbReference type="GO" id="GO:0035556">
    <property type="term" value="P:intracellular signal transduction"/>
    <property type="evidence" value="ECO:0007669"/>
    <property type="project" value="InterPro"/>
</dbReference>
<dbReference type="Gene3D" id="3.30.70.1230">
    <property type="entry name" value="Nucleotide cyclase"/>
    <property type="match status" value="1"/>
</dbReference>
<dbReference type="CDD" id="cd07302">
    <property type="entry name" value="CHD"/>
    <property type="match status" value="1"/>
</dbReference>
<evidence type="ECO:0000259" key="3">
    <source>
        <dbReference type="PROSITE" id="PS50125"/>
    </source>
</evidence>
<dbReference type="GO" id="GO:0004016">
    <property type="term" value="F:adenylate cyclase activity"/>
    <property type="evidence" value="ECO:0007669"/>
    <property type="project" value="UniProtKB-ARBA"/>
</dbReference>